<evidence type="ECO:0000256" key="1">
    <source>
        <dbReference type="ARBA" id="ARBA00006432"/>
    </source>
</evidence>
<dbReference type="InterPro" id="IPR025110">
    <property type="entry name" value="AMP-bd_C"/>
</dbReference>
<dbReference type="GO" id="GO:0031956">
    <property type="term" value="F:medium-chain fatty acid-CoA ligase activity"/>
    <property type="evidence" value="ECO:0007669"/>
    <property type="project" value="TreeGrafter"/>
</dbReference>
<dbReference type="PROSITE" id="PS00455">
    <property type="entry name" value="AMP_BINDING"/>
    <property type="match status" value="1"/>
</dbReference>
<dbReference type="InterPro" id="IPR000873">
    <property type="entry name" value="AMP-dep_synth/lig_dom"/>
</dbReference>
<dbReference type="PANTHER" id="PTHR43201:SF5">
    <property type="entry name" value="MEDIUM-CHAIN ACYL-COA LIGASE ACSF2, MITOCHONDRIAL"/>
    <property type="match status" value="1"/>
</dbReference>
<dbReference type="RefSeq" id="WP_188803431.1">
    <property type="nucleotide sequence ID" value="NZ_BMOK01000009.1"/>
</dbReference>
<dbReference type="InterPro" id="IPR020845">
    <property type="entry name" value="AMP-binding_CS"/>
</dbReference>
<accession>A0A917S5U2</accession>
<protein>
    <submittedName>
        <fullName evidence="5">Acyl--CoA ligase YhfT</fullName>
    </submittedName>
</protein>
<sequence>MNITETYEKTAEKWPDKCAVHDRKGDLVYREWLEAVLKTARWLSARRHADNHRVGLYLRNNRFFLQCFAAVARLGWTAVPLDARWGGSELESKVRLSGLKIIIAEPDWTEKCAFSSVRVVSADTLQSEIAETESWEEPGNGFTDSPFYFGFTSGSTGHPKGFVRTQASWVNSFACNVRDLKWTPHDRILVAGSLFNTHFLYAAISGLYIGATVILLPHFSPECILLAIKNFAPSQVAVVPTMLEALIADRLSWDGTFHWISSGAKCAAATKRDIARLFPNSLLDEYYGASELSFVSLSRQEEGAPADSVGRPFFNVSVAIRTEDGSWAEPGRTGEIFVRSPLVFSNYVTEKGTRFLSHAGEWVTVGDIGYLDAEGYLFIKGRKNGMINYGGLNIFPEEIERALHDHPGVAHAAVIGLPNRYWGEVAAVFVQVNRSEVNKKMLVHYCLERLTAYKIPRVWFLLEKMPYTAGAKIDKRRLKEKYKEAVLWKKL</sequence>
<dbReference type="EMBL" id="BMOK01000009">
    <property type="protein sequence ID" value="GGL58142.1"/>
    <property type="molecule type" value="Genomic_DNA"/>
</dbReference>
<comment type="similarity">
    <text evidence="1">Belongs to the ATP-dependent AMP-binding enzyme family.</text>
</comment>
<dbReference type="Pfam" id="PF13193">
    <property type="entry name" value="AMP-binding_C"/>
    <property type="match status" value="1"/>
</dbReference>
<evidence type="ECO:0000259" key="4">
    <source>
        <dbReference type="Pfam" id="PF13193"/>
    </source>
</evidence>
<keyword evidence="6" id="KW-1185">Reference proteome</keyword>
<evidence type="ECO:0000259" key="3">
    <source>
        <dbReference type="Pfam" id="PF00501"/>
    </source>
</evidence>
<dbReference type="Gene3D" id="3.40.50.12780">
    <property type="entry name" value="N-terminal domain of ligase-like"/>
    <property type="match status" value="1"/>
</dbReference>
<dbReference type="Pfam" id="PF00501">
    <property type="entry name" value="AMP-binding"/>
    <property type="match status" value="1"/>
</dbReference>
<proteinExistence type="inferred from homology"/>
<reference evidence="5" key="1">
    <citation type="journal article" date="2014" name="Int. J. Syst. Evol. Microbiol.">
        <title>Complete genome sequence of Corynebacterium casei LMG S-19264T (=DSM 44701T), isolated from a smear-ripened cheese.</title>
        <authorList>
            <consortium name="US DOE Joint Genome Institute (JGI-PGF)"/>
            <person name="Walter F."/>
            <person name="Albersmeier A."/>
            <person name="Kalinowski J."/>
            <person name="Ruckert C."/>
        </authorList>
    </citation>
    <scope>NUCLEOTIDE SEQUENCE</scope>
    <source>
        <strain evidence="5">JCM 15325</strain>
    </source>
</reference>
<dbReference type="Gene3D" id="3.30.300.30">
    <property type="match status" value="1"/>
</dbReference>
<gene>
    <name evidence="5" type="primary">yhfT</name>
    <name evidence="5" type="ORF">GCM10007968_22720</name>
</gene>
<dbReference type="SUPFAM" id="SSF56801">
    <property type="entry name" value="Acetyl-CoA synthetase-like"/>
    <property type="match status" value="1"/>
</dbReference>
<dbReference type="InterPro" id="IPR045851">
    <property type="entry name" value="AMP-bd_C_sf"/>
</dbReference>
<feature type="domain" description="AMP-dependent synthetase/ligase" evidence="3">
    <location>
        <begin position="8"/>
        <end position="347"/>
    </location>
</feature>
<reference evidence="5" key="2">
    <citation type="submission" date="2020-09" db="EMBL/GenBank/DDBJ databases">
        <authorList>
            <person name="Sun Q."/>
            <person name="Ohkuma M."/>
        </authorList>
    </citation>
    <scope>NUCLEOTIDE SEQUENCE</scope>
    <source>
        <strain evidence="5">JCM 15325</strain>
    </source>
</reference>
<evidence type="ECO:0000256" key="2">
    <source>
        <dbReference type="ARBA" id="ARBA00022598"/>
    </source>
</evidence>
<comment type="caution">
    <text evidence="5">The sequence shown here is derived from an EMBL/GenBank/DDBJ whole genome shotgun (WGS) entry which is preliminary data.</text>
</comment>
<evidence type="ECO:0000313" key="5">
    <source>
        <dbReference type="EMBL" id="GGL58142.1"/>
    </source>
</evidence>
<dbReference type="InterPro" id="IPR042099">
    <property type="entry name" value="ANL_N_sf"/>
</dbReference>
<keyword evidence="2 5" id="KW-0436">Ligase</keyword>
<feature type="domain" description="AMP-binding enzyme C-terminal" evidence="4">
    <location>
        <begin position="398"/>
        <end position="472"/>
    </location>
</feature>
<dbReference type="PANTHER" id="PTHR43201">
    <property type="entry name" value="ACYL-COA SYNTHETASE"/>
    <property type="match status" value="1"/>
</dbReference>
<organism evidence="5 6">
    <name type="scientific">Sporolactobacillus putidus</name>
    <dbReference type="NCBI Taxonomy" id="492735"/>
    <lineage>
        <taxon>Bacteria</taxon>
        <taxon>Bacillati</taxon>
        <taxon>Bacillota</taxon>
        <taxon>Bacilli</taxon>
        <taxon>Bacillales</taxon>
        <taxon>Sporolactobacillaceae</taxon>
        <taxon>Sporolactobacillus</taxon>
    </lineage>
</organism>
<dbReference type="AlphaFoldDB" id="A0A917S5U2"/>
<name>A0A917S5U2_9BACL</name>
<evidence type="ECO:0000313" key="6">
    <source>
        <dbReference type="Proteomes" id="UP000654670"/>
    </source>
</evidence>
<dbReference type="Proteomes" id="UP000654670">
    <property type="component" value="Unassembled WGS sequence"/>
</dbReference>
<dbReference type="GO" id="GO:0006631">
    <property type="term" value="P:fatty acid metabolic process"/>
    <property type="evidence" value="ECO:0007669"/>
    <property type="project" value="TreeGrafter"/>
</dbReference>